<protein>
    <recommendedName>
        <fullName evidence="4">HhH-GPD domain-containing protein</fullName>
    </recommendedName>
</protein>
<feature type="region of interest" description="Disordered" evidence="1">
    <location>
        <begin position="1"/>
        <end position="46"/>
    </location>
</feature>
<dbReference type="VEuPathDB" id="FungiDB:SAPIO_CDS9975"/>
<sequence length="369" mass="40261">MLTRSASRKKKFDESGQEESLPVNGVDSRPRKRARRKDQSQLVQGGWDVLPHNLGRIDVPVSEGGDTTGLVENESAQKTAVIDALTLPSTPDDANRPKVSGQTPKAAACQQSTLPAQLANVDEISGLLTPPELPDGGDPVAPAPKRIRRKTKDNPHGLMFGRTPFPNWQGPSPETCEEVHRLLTEVHGEVSAPPTIPLPSTTVAGCGEVPSVLDALLRTVMSAATTMRAANEVFDALVKKYGILKTGVGEGSVDWNKVRLSSEEELALTIKRGGLANVKAADMKKILDMVWEKHGKLSLDHLHGTDAWDATTCVLEHLLERNKPKRKVKAAQKEIDHAQERQERDQPDHSETGRPPVGLKTRRLLRLKV</sequence>
<evidence type="ECO:0000256" key="1">
    <source>
        <dbReference type="SAM" id="MobiDB-lite"/>
    </source>
</evidence>
<dbReference type="AlphaFoldDB" id="A0A084FW33"/>
<evidence type="ECO:0000313" key="3">
    <source>
        <dbReference type="Proteomes" id="UP000028545"/>
    </source>
</evidence>
<dbReference type="GO" id="GO:0006281">
    <property type="term" value="P:DNA repair"/>
    <property type="evidence" value="ECO:0007669"/>
    <property type="project" value="InterPro"/>
</dbReference>
<dbReference type="GO" id="GO:0003824">
    <property type="term" value="F:catalytic activity"/>
    <property type="evidence" value="ECO:0007669"/>
    <property type="project" value="InterPro"/>
</dbReference>
<evidence type="ECO:0008006" key="4">
    <source>
        <dbReference type="Google" id="ProtNLM"/>
    </source>
</evidence>
<dbReference type="OrthoDB" id="5607at2759"/>
<dbReference type="SUPFAM" id="SSF48150">
    <property type="entry name" value="DNA-glycosylase"/>
    <property type="match status" value="1"/>
</dbReference>
<dbReference type="InterPro" id="IPR011257">
    <property type="entry name" value="DNA_glycosylase"/>
</dbReference>
<dbReference type="Proteomes" id="UP000028545">
    <property type="component" value="Unassembled WGS sequence"/>
</dbReference>
<gene>
    <name evidence="2" type="ORF">SAPIO_CDS9975</name>
</gene>
<dbReference type="PANTHER" id="PTHR47203">
    <property type="match status" value="1"/>
</dbReference>
<name>A0A084FW33_PSEDA</name>
<dbReference type="HOGENOM" id="CLU_750387_0_0_1"/>
<feature type="region of interest" description="Disordered" evidence="1">
    <location>
        <begin position="325"/>
        <end position="361"/>
    </location>
</feature>
<dbReference type="GeneID" id="27729047"/>
<dbReference type="Gene3D" id="1.10.340.30">
    <property type="entry name" value="Hypothetical protein, domain 2"/>
    <property type="match status" value="1"/>
</dbReference>
<feature type="region of interest" description="Disordered" evidence="1">
    <location>
        <begin position="128"/>
        <end position="174"/>
    </location>
</feature>
<evidence type="ECO:0000313" key="2">
    <source>
        <dbReference type="EMBL" id="KEZ39295.1"/>
    </source>
</evidence>
<reference evidence="2 3" key="1">
    <citation type="journal article" date="2014" name="Genome Announc.">
        <title>Draft genome sequence of the pathogenic fungus Scedosporium apiospermum.</title>
        <authorList>
            <person name="Vandeputte P."/>
            <person name="Ghamrawi S."/>
            <person name="Rechenmann M."/>
            <person name="Iltis A."/>
            <person name="Giraud S."/>
            <person name="Fleury M."/>
            <person name="Thornton C."/>
            <person name="Delhaes L."/>
            <person name="Meyer W."/>
            <person name="Papon N."/>
            <person name="Bouchara J.P."/>
        </authorList>
    </citation>
    <scope>NUCLEOTIDE SEQUENCE [LARGE SCALE GENOMIC DNA]</scope>
    <source>
        <strain evidence="2 3">IHEM 14462</strain>
    </source>
</reference>
<comment type="caution">
    <text evidence="2">The sequence shown here is derived from an EMBL/GenBank/DDBJ whole genome shotgun (WGS) entry which is preliminary data.</text>
</comment>
<dbReference type="RefSeq" id="XP_016639094.1">
    <property type="nucleotide sequence ID" value="XM_016791250.1"/>
</dbReference>
<feature type="compositionally biased region" description="Basic residues" evidence="1">
    <location>
        <begin position="1"/>
        <end position="10"/>
    </location>
</feature>
<proteinExistence type="predicted"/>
<keyword evidence="3" id="KW-1185">Reference proteome</keyword>
<dbReference type="EMBL" id="JOWA01000154">
    <property type="protein sequence ID" value="KEZ39295.1"/>
    <property type="molecule type" value="Genomic_DNA"/>
</dbReference>
<dbReference type="PANTHER" id="PTHR47203:SF1">
    <property type="entry name" value="HYPOTHETICAL BASE EXCISION DNA REPAIR PROTEIN (EUROFUNG)"/>
    <property type="match status" value="1"/>
</dbReference>
<dbReference type="KEGG" id="sapo:SAPIO_CDS9975"/>
<accession>A0A084FW33</accession>
<organism evidence="2 3">
    <name type="scientific">Pseudallescheria apiosperma</name>
    <name type="common">Scedosporium apiospermum</name>
    <dbReference type="NCBI Taxonomy" id="563466"/>
    <lineage>
        <taxon>Eukaryota</taxon>
        <taxon>Fungi</taxon>
        <taxon>Dikarya</taxon>
        <taxon>Ascomycota</taxon>
        <taxon>Pezizomycotina</taxon>
        <taxon>Sordariomycetes</taxon>
        <taxon>Hypocreomycetidae</taxon>
        <taxon>Microascales</taxon>
        <taxon>Microascaceae</taxon>
        <taxon>Scedosporium</taxon>
    </lineage>
</organism>
<feature type="compositionally biased region" description="Basic and acidic residues" evidence="1">
    <location>
        <begin position="331"/>
        <end position="352"/>
    </location>
</feature>